<dbReference type="NCBIfam" id="TIGR01707">
    <property type="entry name" value="gspI"/>
    <property type="match status" value="1"/>
</dbReference>
<dbReference type="Pfam" id="PF02501">
    <property type="entry name" value="T2SSI"/>
    <property type="match status" value="1"/>
</dbReference>
<evidence type="ECO:0000256" key="7">
    <source>
        <dbReference type="ARBA" id="ARBA00022989"/>
    </source>
</evidence>
<protein>
    <recommendedName>
        <fullName evidence="9">Type II secretion system protein I</fullName>
        <shortName evidence="9">T2SS minor pseudopilin I</shortName>
    </recommendedName>
</protein>
<sequence length="120" mass="13490">MKREVAGFTLLEVMMALVIVSIALVALVQSSQGGANTLAQAKEKTAALFIANQVLMNAYRQPSPATGQMQGERAYQDRLYFWKIEWQSTDNARIQRLEVEVSLQRDFDYLQAQLTGFKSS</sequence>
<evidence type="ECO:0000313" key="11">
    <source>
        <dbReference type="EMBL" id="MFC3194376.1"/>
    </source>
</evidence>
<keyword evidence="3" id="KW-1003">Cell membrane</keyword>
<dbReference type="NCBIfam" id="TIGR02532">
    <property type="entry name" value="IV_pilin_GFxxxE"/>
    <property type="match status" value="1"/>
</dbReference>
<proteinExistence type="inferred from homology"/>
<dbReference type="InterPro" id="IPR010052">
    <property type="entry name" value="T2SS_protein-GspI"/>
</dbReference>
<feature type="domain" description="Type II secretion system protein GspI C-terminal" evidence="10">
    <location>
        <begin position="43"/>
        <end position="117"/>
    </location>
</feature>
<comment type="subcellular location">
    <subcellularLocation>
        <location evidence="1 9">Cell inner membrane</location>
        <topology evidence="1 9">Single-pass membrane protein</topology>
    </subcellularLocation>
</comment>
<dbReference type="SUPFAM" id="SSF54523">
    <property type="entry name" value="Pili subunits"/>
    <property type="match status" value="1"/>
</dbReference>
<dbReference type="Proteomes" id="UP001595533">
    <property type="component" value="Unassembled WGS sequence"/>
</dbReference>
<keyword evidence="6" id="KW-0812">Transmembrane</keyword>
<dbReference type="PROSITE" id="PS00409">
    <property type="entry name" value="PROKAR_NTER_METHYL"/>
    <property type="match status" value="1"/>
</dbReference>
<name>A0ABV7JE76_9GAMM</name>
<evidence type="ECO:0000256" key="3">
    <source>
        <dbReference type="ARBA" id="ARBA00022475"/>
    </source>
</evidence>
<evidence type="ECO:0000256" key="4">
    <source>
        <dbReference type="ARBA" id="ARBA00022481"/>
    </source>
</evidence>
<dbReference type="PANTHER" id="PTHR38779:SF2">
    <property type="entry name" value="TYPE II SECRETION SYSTEM PROTEIN I-RELATED"/>
    <property type="match status" value="1"/>
</dbReference>
<evidence type="ECO:0000259" key="10">
    <source>
        <dbReference type="Pfam" id="PF02501"/>
    </source>
</evidence>
<evidence type="ECO:0000256" key="8">
    <source>
        <dbReference type="ARBA" id="ARBA00023136"/>
    </source>
</evidence>
<evidence type="ECO:0000256" key="2">
    <source>
        <dbReference type="ARBA" id="ARBA00008358"/>
    </source>
</evidence>
<evidence type="ECO:0000256" key="5">
    <source>
        <dbReference type="ARBA" id="ARBA00022519"/>
    </source>
</evidence>
<dbReference type="RefSeq" id="WP_157892763.1">
    <property type="nucleotide sequence ID" value="NZ_JBHRTS010000004.1"/>
</dbReference>
<comment type="similarity">
    <text evidence="2 9">Belongs to the GSP I family.</text>
</comment>
<dbReference type="InterPro" id="IPR012902">
    <property type="entry name" value="N_methyl_site"/>
</dbReference>
<evidence type="ECO:0000256" key="9">
    <source>
        <dbReference type="RuleBase" id="RU368030"/>
    </source>
</evidence>
<dbReference type="InterPro" id="IPR045584">
    <property type="entry name" value="Pilin-like"/>
</dbReference>
<dbReference type="Gene3D" id="3.30.1300.30">
    <property type="entry name" value="GSPII I/J protein-like"/>
    <property type="match status" value="1"/>
</dbReference>
<evidence type="ECO:0000313" key="12">
    <source>
        <dbReference type="Proteomes" id="UP001595533"/>
    </source>
</evidence>
<dbReference type="InterPro" id="IPR003413">
    <property type="entry name" value="T2SS_GspI_C"/>
</dbReference>
<comment type="subunit">
    <text evidence="9">Type II secretion is composed of four main components: the outer membrane complex, the inner membrane complex, the cytoplasmic secretion ATPase and the periplasm-spanning pseudopilus.</text>
</comment>
<keyword evidence="7" id="KW-1133">Transmembrane helix</keyword>
<comment type="caution">
    <text evidence="11">The sequence shown here is derived from an EMBL/GenBank/DDBJ whole genome shotgun (WGS) entry which is preliminary data.</text>
</comment>
<dbReference type="Pfam" id="PF07963">
    <property type="entry name" value="N_methyl"/>
    <property type="match status" value="1"/>
</dbReference>
<evidence type="ECO:0000256" key="6">
    <source>
        <dbReference type="ARBA" id="ARBA00022692"/>
    </source>
</evidence>
<keyword evidence="4 9" id="KW-0488">Methylation</keyword>
<comment type="function">
    <text evidence="9">Component of the type II secretion system required for the energy-dependent secretion of extracellular factors such as proteases and toxins from the periplasm.</text>
</comment>
<keyword evidence="8" id="KW-0472">Membrane</keyword>
<organism evidence="11 12">
    <name type="scientific">Marinicella sediminis</name>
    <dbReference type="NCBI Taxonomy" id="1792834"/>
    <lineage>
        <taxon>Bacteria</taxon>
        <taxon>Pseudomonadati</taxon>
        <taxon>Pseudomonadota</taxon>
        <taxon>Gammaproteobacteria</taxon>
        <taxon>Lysobacterales</taxon>
        <taxon>Marinicellaceae</taxon>
        <taxon>Marinicella</taxon>
    </lineage>
</organism>
<comment type="PTM">
    <text evidence="9">Cleaved by prepilin peptidase.</text>
</comment>
<keyword evidence="12" id="KW-1185">Reference proteome</keyword>
<accession>A0ABV7JE76</accession>
<reference evidence="12" key="1">
    <citation type="journal article" date="2019" name="Int. J. Syst. Evol. Microbiol.">
        <title>The Global Catalogue of Microorganisms (GCM) 10K type strain sequencing project: providing services to taxonomists for standard genome sequencing and annotation.</title>
        <authorList>
            <consortium name="The Broad Institute Genomics Platform"/>
            <consortium name="The Broad Institute Genome Sequencing Center for Infectious Disease"/>
            <person name="Wu L."/>
            <person name="Ma J."/>
        </authorList>
    </citation>
    <scope>NUCLEOTIDE SEQUENCE [LARGE SCALE GENOMIC DNA]</scope>
    <source>
        <strain evidence="12">KCTC 42953</strain>
    </source>
</reference>
<dbReference type="EMBL" id="JBHRTS010000004">
    <property type="protein sequence ID" value="MFC3194376.1"/>
    <property type="molecule type" value="Genomic_DNA"/>
</dbReference>
<evidence type="ECO:0000256" key="1">
    <source>
        <dbReference type="ARBA" id="ARBA00004377"/>
    </source>
</evidence>
<keyword evidence="5 9" id="KW-0997">Cell inner membrane</keyword>
<gene>
    <name evidence="11" type="primary">gspI</name>
    <name evidence="11" type="ORF">ACFODZ_09005</name>
</gene>
<dbReference type="PANTHER" id="PTHR38779">
    <property type="entry name" value="TYPE II SECRETION SYSTEM PROTEIN I-RELATED"/>
    <property type="match status" value="1"/>
</dbReference>